<evidence type="ECO:0000313" key="3">
    <source>
        <dbReference type="Proteomes" id="UP000789508"/>
    </source>
</evidence>
<dbReference type="PANTHER" id="PTHR37992:SF1">
    <property type="entry name" value="DUF1774-DOMAIN-CONTAINING PROTEIN"/>
    <property type="match status" value="1"/>
</dbReference>
<feature type="transmembrane region" description="Helical" evidence="1">
    <location>
        <begin position="98"/>
        <end position="115"/>
    </location>
</feature>
<proteinExistence type="predicted"/>
<evidence type="ECO:0000256" key="1">
    <source>
        <dbReference type="SAM" id="Phobius"/>
    </source>
</evidence>
<keyword evidence="3" id="KW-1185">Reference proteome</keyword>
<feature type="transmembrane region" description="Helical" evidence="1">
    <location>
        <begin position="230"/>
        <end position="257"/>
    </location>
</feature>
<gene>
    <name evidence="2" type="ORF">ALEPTO_LOCUS1641</name>
</gene>
<name>A0A9N8YXZ2_9GLOM</name>
<evidence type="ECO:0000313" key="2">
    <source>
        <dbReference type="EMBL" id="CAG8463102.1"/>
    </source>
</evidence>
<feature type="transmembrane region" description="Helical" evidence="1">
    <location>
        <begin position="20"/>
        <end position="42"/>
    </location>
</feature>
<dbReference type="OrthoDB" id="2332199at2759"/>
<feature type="transmembrane region" description="Helical" evidence="1">
    <location>
        <begin position="193"/>
        <end position="218"/>
    </location>
</feature>
<keyword evidence="1" id="KW-0472">Membrane</keyword>
<dbReference type="InterPro" id="IPR013920">
    <property type="entry name" value="DUF1774_fun"/>
</dbReference>
<sequence>MDELLSASEGSHSASQKVKLLRIGNIVSLLFCFGAIIVGLLVHPNIAEVGEANPSYLTLPNLFVNIFWAILFPLQFGFVLYAQFNALHVVQEAVSRGINWYFIASNLLIPGWILFWCKEEFAISEIFIILNTIAITKIHRNLIIYYPPSTNSHLNSFKLITFIHTPFSMYAALTLLDVLHVGFVAFAGTDREYQILACIAVWALAIVGIGWTTVGLWSDGRRDSVFGISIAWILLGIAVQQRSVLFLSIQAITLAIIQVHTAQDRYLNGGHYYKTIKNDYMMEMKTIEFMSLLQSLGVGSLGSRYSLNR</sequence>
<keyword evidence="1" id="KW-0812">Transmembrane</keyword>
<protein>
    <submittedName>
        <fullName evidence="2">14404_t:CDS:1</fullName>
    </submittedName>
</protein>
<keyword evidence="1" id="KW-1133">Transmembrane helix</keyword>
<dbReference type="Proteomes" id="UP000789508">
    <property type="component" value="Unassembled WGS sequence"/>
</dbReference>
<feature type="transmembrane region" description="Helical" evidence="1">
    <location>
        <begin position="159"/>
        <end position="187"/>
    </location>
</feature>
<dbReference type="PANTHER" id="PTHR37992">
    <property type="entry name" value="EXPRESSED PROTEIN"/>
    <property type="match status" value="1"/>
</dbReference>
<accession>A0A9N8YXZ2</accession>
<comment type="caution">
    <text evidence="2">The sequence shown here is derived from an EMBL/GenBank/DDBJ whole genome shotgun (WGS) entry which is preliminary data.</text>
</comment>
<dbReference type="AlphaFoldDB" id="A0A9N8YXZ2"/>
<reference evidence="2" key="1">
    <citation type="submission" date="2021-06" db="EMBL/GenBank/DDBJ databases">
        <authorList>
            <person name="Kallberg Y."/>
            <person name="Tangrot J."/>
            <person name="Rosling A."/>
        </authorList>
    </citation>
    <scope>NUCLEOTIDE SEQUENCE</scope>
    <source>
        <strain evidence="2">FL130A</strain>
    </source>
</reference>
<dbReference type="EMBL" id="CAJVPS010000193">
    <property type="protein sequence ID" value="CAG8463102.1"/>
    <property type="molecule type" value="Genomic_DNA"/>
</dbReference>
<feature type="transmembrane region" description="Helical" evidence="1">
    <location>
        <begin position="62"/>
        <end position="86"/>
    </location>
</feature>
<organism evidence="2 3">
    <name type="scientific">Ambispora leptoticha</name>
    <dbReference type="NCBI Taxonomy" id="144679"/>
    <lineage>
        <taxon>Eukaryota</taxon>
        <taxon>Fungi</taxon>
        <taxon>Fungi incertae sedis</taxon>
        <taxon>Mucoromycota</taxon>
        <taxon>Glomeromycotina</taxon>
        <taxon>Glomeromycetes</taxon>
        <taxon>Archaeosporales</taxon>
        <taxon>Ambisporaceae</taxon>
        <taxon>Ambispora</taxon>
    </lineage>
</organism>